<evidence type="ECO:0000256" key="5">
    <source>
        <dbReference type="SAM" id="Phobius"/>
    </source>
</evidence>
<dbReference type="AlphaFoldDB" id="A0A117JJY6"/>
<feature type="domain" description="DUF7157" evidence="6">
    <location>
        <begin position="451"/>
        <end position="533"/>
    </location>
</feature>
<name>A0A117JJY6_9MYCO</name>
<dbReference type="PANTHER" id="PTHR42749">
    <property type="entry name" value="CELL SHAPE-DETERMINING PROTEIN MREB"/>
    <property type="match status" value="1"/>
</dbReference>
<dbReference type="Pfam" id="PF23715">
    <property type="entry name" value="DUF7157"/>
    <property type="match status" value="1"/>
</dbReference>
<proteinExistence type="predicted"/>
<dbReference type="InterPro" id="IPR013126">
    <property type="entry name" value="Hsp_70_fam"/>
</dbReference>
<evidence type="ECO:0000313" key="8">
    <source>
        <dbReference type="Proteomes" id="UP000053707"/>
    </source>
</evidence>
<keyword evidence="2" id="KW-0067">ATP-binding</keyword>
<evidence type="ECO:0000256" key="3">
    <source>
        <dbReference type="ARBA" id="ARBA00023186"/>
    </source>
</evidence>
<evidence type="ECO:0000313" key="7">
    <source>
        <dbReference type="EMBL" id="KUI16274.1"/>
    </source>
</evidence>
<dbReference type="GO" id="GO:0140662">
    <property type="term" value="F:ATP-dependent protein folding chaperone"/>
    <property type="evidence" value="ECO:0007669"/>
    <property type="project" value="InterPro"/>
</dbReference>
<keyword evidence="5" id="KW-0812">Transmembrane</keyword>
<keyword evidence="3" id="KW-0143">Chaperone</keyword>
<evidence type="ECO:0000256" key="4">
    <source>
        <dbReference type="SAM" id="MobiDB-lite"/>
    </source>
</evidence>
<dbReference type="InterPro" id="IPR043129">
    <property type="entry name" value="ATPase_NBD"/>
</dbReference>
<feature type="region of interest" description="Disordered" evidence="4">
    <location>
        <begin position="449"/>
        <end position="512"/>
    </location>
</feature>
<feature type="compositionally biased region" description="Pro residues" evidence="4">
    <location>
        <begin position="489"/>
        <end position="511"/>
    </location>
</feature>
<dbReference type="CDD" id="cd10170">
    <property type="entry name" value="ASKHA_NBD_HSP70"/>
    <property type="match status" value="1"/>
</dbReference>
<evidence type="ECO:0000259" key="6">
    <source>
        <dbReference type="Pfam" id="PF23715"/>
    </source>
</evidence>
<keyword evidence="8" id="KW-1185">Reference proteome</keyword>
<comment type="caution">
    <text evidence="7">The sequence shown here is derived from an EMBL/GenBank/DDBJ whole genome shotgun (WGS) entry which is preliminary data.</text>
</comment>
<keyword evidence="1" id="KW-0547">Nucleotide-binding</keyword>
<feature type="transmembrane region" description="Helical" evidence="5">
    <location>
        <begin position="423"/>
        <end position="443"/>
    </location>
</feature>
<dbReference type="Pfam" id="PF00012">
    <property type="entry name" value="HSP70"/>
    <property type="match status" value="1"/>
</dbReference>
<protein>
    <recommendedName>
        <fullName evidence="6">DUF7157 domain-containing protein</fullName>
    </recommendedName>
</protein>
<feature type="compositionally biased region" description="Pro residues" evidence="4">
    <location>
        <begin position="459"/>
        <end position="481"/>
    </location>
</feature>
<dbReference type="GO" id="GO:0005524">
    <property type="term" value="F:ATP binding"/>
    <property type="evidence" value="ECO:0007669"/>
    <property type="project" value="UniProtKB-KW"/>
</dbReference>
<dbReference type="Gene3D" id="3.90.640.10">
    <property type="entry name" value="Actin, Chain A, domain 4"/>
    <property type="match status" value="1"/>
</dbReference>
<organism evidence="7 8">
    <name type="scientific">Mycobacterium lehmannii</name>
    <dbReference type="NCBI Taxonomy" id="2048550"/>
    <lineage>
        <taxon>Bacteria</taxon>
        <taxon>Bacillati</taxon>
        <taxon>Actinomycetota</taxon>
        <taxon>Actinomycetes</taxon>
        <taxon>Mycobacteriales</taxon>
        <taxon>Mycobacteriaceae</taxon>
        <taxon>Mycobacterium</taxon>
    </lineage>
</organism>
<dbReference type="PANTHER" id="PTHR42749:SF1">
    <property type="entry name" value="CELL SHAPE-DETERMINING PROTEIN MREB"/>
    <property type="match status" value="1"/>
</dbReference>
<keyword evidence="5" id="KW-0472">Membrane</keyword>
<evidence type="ECO:0000256" key="2">
    <source>
        <dbReference type="ARBA" id="ARBA00022840"/>
    </source>
</evidence>
<sequence>MSDPLGLSIGTTNLVAVRIDNRADQPVLRRSVFTVPDGTLMSGFVERVGDDVPLVAADGSSHSADRLLVAALADLVEGSGASPSDVTLAVPAHWGPATLRTLRSALRGHPVFGAAGGTTRLVSDAKASLTALQIDLGIPTQGVVALVDFGGGATGITLADAGDAFEPIDETTRHTEFSGDLVDQALLSHVLAGLPSGGDDPTSTAAVGALSLLREECRNAKERLSTHEATDVDVQLPNHHSAVRVTRDELEALVATPLEGVLAAIDDTLQRNRIGWKDVAALIVVGGGAGMPLIRRRLAEHSGMPVFATAQPGLDAAKGAALIGAYTSAAEARTGLAPVIAADAPTGLAPVPPTETESPGTSTVGALAWSQDDAADDPVPYTGSGPYETPYDSGPMRPPPVQYVAATTGPIDEPRIWQRLPGVVMGVAAAIAVVAVGGVAIALTSATGSTGVTEAPRTAPVPPPSAPPPEPAAPEAPPPPVETVTLTNAPPPPPVTTEAPPPAPAYVPPPKPRLRDRIIERIPIINRFHEPEYTYGR</sequence>
<gene>
    <name evidence="7" type="ORF">AU192_07420</name>
</gene>
<dbReference type="SUPFAM" id="SSF53067">
    <property type="entry name" value="Actin-like ATPase domain"/>
    <property type="match status" value="1"/>
</dbReference>
<dbReference type="InterPro" id="IPR055581">
    <property type="entry name" value="DUF7157"/>
</dbReference>
<dbReference type="EMBL" id="LQIR01000016">
    <property type="protein sequence ID" value="KUI16274.1"/>
    <property type="molecule type" value="Genomic_DNA"/>
</dbReference>
<dbReference type="Gene3D" id="3.30.420.40">
    <property type="match status" value="2"/>
</dbReference>
<dbReference type="Proteomes" id="UP000053707">
    <property type="component" value="Unassembled WGS sequence"/>
</dbReference>
<accession>A0A117JJY6</accession>
<reference evidence="7 8" key="1">
    <citation type="submission" date="2016-01" db="EMBL/GenBank/DDBJ databases">
        <authorList>
            <consortium name="TB Trials Study Group"/>
            <person name="Sutton G."/>
            <person name="Brinkac L."/>
            <person name="Sanka R."/>
            <person name="Adams M."/>
            <person name="Lau E.L."/>
            <person name="Macaden R."/>
            <person name="Grewal H.M.S."/>
        </authorList>
    </citation>
    <scope>NUCLEOTIDE SEQUENCE [LARGE SCALE GENOMIC DNA]</scope>
    <source>
        <strain evidence="7 8">IS-1744</strain>
    </source>
</reference>
<evidence type="ECO:0000256" key="1">
    <source>
        <dbReference type="ARBA" id="ARBA00022741"/>
    </source>
</evidence>
<keyword evidence="5" id="KW-1133">Transmembrane helix</keyword>
<dbReference type="RefSeq" id="WP_064396010.1">
    <property type="nucleotide sequence ID" value="NZ_LQIR01000016.1"/>
</dbReference>